<dbReference type="GO" id="GO:0003824">
    <property type="term" value="F:catalytic activity"/>
    <property type="evidence" value="ECO:0007669"/>
    <property type="project" value="InterPro"/>
</dbReference>
<feature type="domain" description="Endonuclease/exonuclease/phosphatase" evidence="1">
    <location>
        <begin position="6"/>
        <end position="71"/>
    </location>
</feature>
<gene>
    <name evidence="2" type="ORF">AVEN_63801_1</name>
</gene>
<protein>
    <recommendedName>
        <fullName evidence="1">Endonuclease/exonuclease/phosphatase domain-containing protein</fullName>
    </recommendedName>
</protein>
<sequence length="107" mass="12215">MGLRNEDEDSRGKQLQEFIAEKHIFLLNSSDSPPTFEHNNRQGWSDVSIVSSDSLAAICEWDVLEEESYSDKKFVKICINSNISSLSSIRFKMAHGDHCKFVNLFKS</sequence>
<name>A0A4Y2LRI1_ARAVE</name>
<dbReference type="Proteomes" id="UP000499080">
    <property type="component" value="Unassembled WGS sequence"/>
</dbReference>
<dbReference type="Pfam" id="PF14529">
    <property type="entry name" value="Exo_endo_phos_2"/>
    <property type="match status" value="1"/>
</dbReference>
<dbReference type="InterPro" id="IPR005135">
    <property type="entry name" value="Endo/exonuclease/phosphatase"/>
</dbReference>
<dbReference type="EMBL" id="BGPR01006218">
    <property type="protein sequence ID" value="GBN17054.1"/>
    <property type="molecule type" value="Genomic_DNA"/>
</dbReference>
<reference evidence="2 3" key="1">
    <citation type="journal article" date="2019" name="Sci. Rep.">
        <title>Orb-weaving spider Araneus ventricosus genome elucidates the spidroin gene catalogue.</title>
        <authorList>
            <person name="Kono N."/>
            <person name="Nakamura H."/>
            <person name="Ohtoshi R."/>
            <person name="Moran D.A.P."/>
            <person name="Shinohara A."/>
            <person name="Yoshida Y."/>
            <person name="Fujiwara M."/>
            <person name="Mori M."/>
            <person name="Tomita M."/>
            <person name="Arakawa K."/>
        </authorList>
    </citation>
    <scope>NUCLEOTIDE SEQUENCE [LARGE SCALE GENOMIC DNA]</scope>
</reference>
<accession>A0A4Y2LRI1</accession>
<evidence type="ECO:0000259" key="1">
    <source>
        <dbReference type="Pfam" id="PF14529"/>
    </source>
</evidence>
<proteinExistence type="predicted"/>
<dbReference type="Gene3D" id="3.60.10.10">
    <property type="entry name" value="Endonuclease/exonuclease/phosphatase"/>
    <property type="match status" value="1"/>
</dbReference>
<dbReference type="OrthoDB" id="6437038at2759"/>
<comment type="caution">
    <text evidence="2">The sequence shown here is derived from an EMBL/GenBank/DDBJ whole genome shotgun (WGS) entry which is preliminary data.</text>
</comment>
<evidence type="ECO:0000313" key="2">
    <source>
        <dbReference type="EMBL" id="GBN17054.1"/>
    </source>
</evidence>
<organism evidence="2 3">
    <name type="scientific">Araneus ventricosus</name>
    <name type="common">Orbweaver spider</name>
    <name type="synonym">Epeira ventricosa</name>
    <dbReference type="NCBI Taxonomy" id="182803"/>
    <lineage>
        <taxon>Eukaryota</taxon>
        <taxon>Metazoa</taxon>
        <taxon>Ecdysozoa</taxon>
        <taxon>Arthropoda</taxon>
        <taxon>Chelicerata</taxon>
        <taxon>Arachnida</taxon>
        <taxon>Araneae</taxon>
        <taxon>Araneomorphae</taxon>
        <taxon>Entelegynae</taxon>
        <taxon>Araneoidea</taxon>
        <taxon>Araneidae</taxon>
        <taxon>Araneus</taxon>
    </lineage>
</organism>
<keyword evidence="3" id="KW-1185">Reference proteome</keyword>
<dbReference type="AlphaFoldDB" id="A0A4Y2LRI1"/>
<dbReference type="InterPro" id="IPR036691">
    <property type="entry name" value="Endo/exonu/phosph_ase_sf"/>
</dbReference>
<evidence type="ECO:0000313" key="3">
    <source>
        <dbReference type="Proteomes" id="UP000499080"/>
    </source>
</evidence>